<feature type="domain" description="DUF7832" evidence="1">
    <location>
        <begin position="2"/>
        <end position="116"/>
    </location>
</feature>
<dbReference type="EMBL" id="QQXL01000002">
    <property type="protein sequence ID" value="RKW71142.1"/>
    <property type="molecule type" value="Genomic_DNA"/>
</dbReference>
<accession>A0A496PKU9</accession>
<protein>
    <recommendedName>
        <fullName evidence="1">DUF7832 domain-containing protein</fullName>
    </recommendedName>
</protein>
<proteinExistence type="predicted"/>
<dbReference type="RefSeq" id="WP_121484477.1">
    <property type="nucleotide sequence ID" value="NZ_QQXL01000002.1"/>
</dbReference>
<dbReference type="AlphaFoldDB" id="A0A496PKU9"/>
<organism evidence="2 3">
    <name type="scientific">Galactobacter caseinivorans</name>
    <dbReference type="NCBI Taxonomy" id="2676123"/>
    <lineage>
        <taxon>Bacteria</taxon>
        <taxon>Bacillati</taxon>
        <taxon>Actinomycetota</taxon>
        <taxon>Actinomycetes</taxon>
        <taxon>Micrococcales</taxon>
        <taxon>Micrococcaceae</taxon>
        <taxon>Galactobacter</taxon>
    </lineage>
</organism>
<name>A0A496PKU9_9MICC</name>
<comment type="caution">
    <text evidence="2">The sequence shown here is derived from an EMBL/GenBank/DDBJ whole genome shotgun (WGS) entry which is preliminary data.</text>
</comment>
<dbReference type="InterPro" id="IPR057154">
    <property type="entry name" value="DUF7832"/>
</dbReference>
<evidence type="ECO:0000313" key="2">
    <source>
        <dbReference type="EMBL" id="RKW71142.1"/>
    </source>
</evidence>
<dbReference type="Pfam" id="PF25191">
    <property type="entry name" value="DUF7832"/>
    <property type="match status" value="1"/>
</dbReference>
<dbReference type="Proteomes" id="UP000273119">
    <property type="component" value="Unassembled WGS sequence"/>
</dbReference>
<keyword evidence="3" id="KW-1185">Reference proteome</keyword>
<evidence type="ECO:0000313" key="3">
    <source>
        <dbReference type="Proteomes" id="UP000273119"/>
    </source>
</evidence>
<evidence type="ECO:0000259" key="1">
    <source>
        <dbReference type="Pfam" id="PF25191"/>
    </source>
</evidence>
<reference evidence="2 3" key="1">
    <citation type="submission" date="2018-07" db="EMBL/GenBank/DDBJ databases">
        <title>Arthrobacter sp. nov., isolated from raw cow's milk with high bacterial count.</title>
        <authorList>
            <person name="Hahne J."/>
            <person name="Isele D."/>
            <person name="Lipski A."/>
        </authorList>
    </citation>
    <scope>NUCLEOTIDE SEQUENCE [LARGE SCALE GENOMIC DNA]</scope>
    <source>
        <strain evidence="2 3">JZ R-183</strain>
    </source>
</reference>
<gene>
    <name evidence="2" type="ORF">DWQ67_04970</name>
</gene>
<sequence length="146" mass="17536">MKYDDDAWHLGDDFPENLNERAAVTHVGIFLAWCLENELTDPKSFTEADREVMSQRRQAPSYFIHQRCDRKLLDAHLSEEGNAFAHEYYSSTDEDPHYIRDYERAVRRLRLETMYHAPDTWESYDRVRPYLDKALASWRKRQARLH</sequence>